<accession>A0A2P5B0K1</accession>
<dbReference type="Proteomes" id="UP000237105">
    <property type="component" value="Unassembled WGS sequence"/>
</dbReference>
<dbReference type="EMBL" id="JXTB01000395">
    <property type="protein sequence ID" value="PON42271.1"/>
    <property type="molecule type" value="Genomic_DNA"/>
</dbReference>
<proteinExistence type="predicted"/>
<protein>
    <submittedName>
        <fullName evidence="1">Uncharacterized protein</fullName>
    </submittedName>
</protein>
<gene>
    <name evidence="1" type="ORF">PanWU01x14_283230</name>
</gene>
<name>A0A2P5B0K1_PARAD</name>
<evidence type="ECO:0000313" key="1">
    <source>
        <dbReference type="EMBL" id="PON42271.1"/>
    </source>
</evidence>
<keyword evidence="2" id="KW-1185">Reference proteome</keyword>
<dbReference type="AlphaFoldDB" id="A0A2P5B0K1"/>
<reference evidence="2" key="1">
    <citation type="submission" date="2016-06" db="EMBL/GenBank/DDBJ databases">
        <title>Parallel loss of symbiosis genes in relatives of nitrogen-fixing non-legume Parasponia.</title>
        <authorList>
            <person name="Van Velzen R."/>
            <person name="Holmer R."/>
            <person name="Bu F."/>
            <person name="Rutten L."/>
            <person name="Van Zeijl A."/>
            <person name="Liu W."/>
            <person name="Santuari L."/>
            <person name="Cao Q."/>
            <person name="Sharma T."/>
            <person name="Shen D."/>
            <person name="Roswanjaya Y."/>
            <person name="Wardhani T."/>
            <person name="Kalhor M.S."/>
            <person name="Jansen J."/>
            <person name="Van den Hoogen J."/>
            <person name="Gungor B."/>
            <person name="Hartog M."/>
            <person name="Hontelez J."/>
            <person name="Verver J."/>
            <person name="Yang W.-C."/>
            <person name="Schijlen E."/>
            <person name="Repin R."/>
            <person name="Schilthuizen M."/>
            <person name="Schranz E."/>
            <person name="Heidstra R."/>
            <person name="Miyata K."/>
            <person name="Fedorova E."/>
            <person name="Kohlen W."/>
            <person name="Bisseling T."/>
            <person name="Smit S."/>
            <person name="Geurts R."/>
        </authorList>
    </citation>
    <scope>NUCLEOTIDE SEQUENCE [LARGE SCALE GENOMIC DNA]</scope>
    <source>
        <strain evidence="2">cv. WU1-14</strain>
    </source>
</reference>
<comment type="caution">
    <text evidence="1">The sequence shown here is derived from an EMBL/GenBank/DDBJ whole genome shotgun (WGS) entry which is preliminary data.</text>
</comment>
<sequence>VAEENMVEAVIGESMAQVVATENMTQAHTWESVSQVARELILEKWYRITQPPILKDVFLDYHIYFTYFEITSSIDFSSPIGK</sequence>
<organism evidence="1 2">
    <name type="scientific">Parasponia andersonii</name>
    <name type="common">Sponia andersonii</name>
    <dbReference type="NCBI Taxonomy" id="3476"/>
    <lineage>
        <taxon>Eukaryota</taxon>
        <taxon>Viridiplantae</taxon>
        <taxon>Streptophyta</taxon>
        <taxon>Embryophyta</taxon>
        <taxon>Tracheophyta</taxon>
        <taxon>Spermatophyta</taxon>
        <taxon>Magnoliopsida</taxon>
        <taxon>eudicotyledons</taxon>
        <taxon>Gunneridae</taxon>
        <taxon>Pentapetalae</taxon>
        <taxon>rosids</taxon>
        <taxon>fabids</taxon>
        <taxon>Rosales</taxon>
        <taxon>Cannabaceae</taxon>
        <taxon>Parasponia</taxon>
    </lineage>
</organism>
<feature type="non-terminal residue" evidence="1">
    <location>
        <position position="1"/>
    </location>
</feature>
<evidence type="ECO:0000313" key="2">
    <source>
        <dbReference type="Proteomes" id="UP000237105"/>
    </source>
</evidence>